<evidence type="ECO:0000259" key="4">
    <source>
        <dbReference type="PROSITE" id="PS51667"/>
    </source>
</evidence>
<sequence length="245" mass="27739">MAKNATLSPVPDDRRCLRNDGRRWRCRSEAQPGRRFCSHHLRLDDRSKTKAARTATNSKETRVAIDGNGSEDPDAGDLMPTEKKTKEKRENVVKASSPRVMAALRALAKKNRGIGATNHSPKGILLGLTKRMSFTEPIYIPQKAKVMVEIRFCKGKKGNSSVYKFYGKTEDEAALAAIEFLQCVLFEISDFNRTEMEKRHGEIESSAGDKDFNKLLDREEVLLVKCKHIIDSAIEEIEARQRKFQ</sequence>
<organism evidence="5 6">
    <name type="scientific">Carex littledalei</name>
    <dbReference type="NCBI Taxonomy" id="544730"/>
    <lineage>
        <taxon>Eukaryota</taxon>
        <taxon>Viridiplantae</taxon>
        <taxon>Streptophyta</taxon>
        <taxon>Embryophyta</taxon>
        <taxon>Tracheophyta</taxon>
        <taxon>Spermatophyta</taxon>
        <taxon>Magnoliopsida</taxon>
        <taxon>Liliopsida</taxon>
        <taxon>Poales</taxon>
        <taxon>Cyperaceae</taxon>
        <taxon>Cyperoideae</taxon>
        <taxon>Cariceae</taxon>
        <taxon>Carex</taxon>
        <taxon>Carex subgen. Euthyceras</taxon>
    </lineage>
</organism>
<gene>
    <name evidence="5" type="ORF">FCM35_KLT15068</name>
</gene>
<dbReference type="Pfam" id="PF08879">
    <property type="entry name" value="WRC"/>
    <property type="match status" value="1"/>
</dbReference>
<keyword evidence="5" id="KW-0132">Cell division</keyword>
<dbReference type="PROSITE" id="PS51667">
    <property type="entry name" value="WRC"/>
    <property type="match status" value="1"/>
</dbReference>
<dbReference type="InterPro" id="IPR014977">
    <property type="entry name" value="WRC_dom"/>
</dbReference>
<proteinExistence type="predicted"/>
<keyword evidence="5" id="KW-0131">Cell cycle</keyword>
<keyword evidence="1" id="KW-0539">Nucleus</keyword>
<comment type="caution">
    <text evidence="5">The sequence shown here is derived from an EMBL/GenBank/DDBJ whole genome shotgun (WGS) entry which is preliminary data.</text>
</comment>
<dbReference type="GO" id="GO:0051301">
    <property type="term" value="P:cell division"/>
    <property type="evidence" value="ECO:0007669"/>
    <property type="project" value="UniProtKB-KW"/>
</dbReference>
<dbReference type="AlphaFoldDB" id="A0A833QES4"/>
<evidence type="ECO:0000313" key="5">
    <source>
        <dbReference type="EMBL" id="KAF3320934.1"/>
    </source>
</evidence>
<accession>A0A833QES4</accession>
<evidence type="ECO:0000256" key="2">
    <source>
        <dbReference type="PROSITE-ProRule" id="PRU01002"/>
    </source>
</evidence>
<reference evidence="5" key="1">
    <citation type="submission" date="2020-01" db="EMBL/GenBank/DDBJ databases">
        <title>Genome sequence of Kobresia littledalei, the first chromosome-level genome in the family Cyperaceae.</title>
        <authorList>
            <person name="Qu G."/>
        </authorList>
    </citation>
    <scope>NUCLEOTIDE SEQUENCE</scope>
    <source>
        <strain evidence="5">C.B.Clarke</strain>
        <tissue evidence="5">Leaf</tissue>
    </source>
</reference>
<evidence type="ECO:0000256" key="3">
    <source>
        <dbReference type="SAM" id="MobiDB-lite"/>
    </source>
</evidence>
<feature type="domain" description="WRC" evidence="4">
    <location>
        <begin position="10"/>
        <end position="54"/>
    </location>
</feature>
<keyword evidence="6" id="KW-1185">Reference proteome</keyword>
<evidence type="ECO:0000256" key="1">
    <source>
        <dbReference type="ARBA" id="ARBA00023242"/>
    </source>
</evidence>
<comment type="caution">
    <text evidence="2">Lacks conserved residue(s) required for the propagation of feature annotation.</text>
</comment>
<feature type="region of interest" description="Disordered" evidence="3">
    <location>
        <begin position="64"/>
        <end position="86"/>
    </location>
</feature>
<dbReference type="Proteomes" id="UP000623129">
    <property type="component" value="Unassembled WGS sequence"/>
</dbReference>
<name>A0A833QES4_9POAL</name>
<dbReference type="EMBL" id="SWLB01000028">
    <property type="protein sequence ID" value="KAF3320934.1"/>
    <property type="molecule type" value="Genomic_DNA"/>
</dbReference>
<protein>
    <submittedName>
        <fullName evidence="5">Cell division cycle-associated protein 7-like isoform X4</fullName>
    </submittedName>
</protein>
<evidence type="ECO:0000313" key="6">
    <source>
        <dbReference type="Proteomes" id="UP000623129"/>
    </source>
</evidence>